<reference evidence="1" key="2">
    <citation type="submission" date="2022-03" db="EMBL/GenBank/DDBJ databases">
        <title>Draft title - Genomic analysis of global carrot germplasm unveils the trajectory of domestication and the origin of high carotenoid orange carrot.</title>
        <authorList>
            <person name="Iorizzo M."/>
            <person name="Ellison S."/>
            <person name="Senalik D."/>
            <person name="Macko-Podgorni A."/>
            <person name="Grzebelus D."/>
            <person name="Bostan H."/>
            <person name="Rolling W."/>
            <person name="Curaba J."/>
            <person name="Simon P."/>
        </authorList>
    </citation>
    <scope>NUCLEOTIDE SEQUENCE</scope>
    <source>
        <tissue evidence="1">Leaf</tissue>
    </source>
</reference>
<dbReference type="AlphaFoldDB" id="A0AAF0XSN5"/>
<evidence type="ECO:0008006" key="3">
    <source>
        <dbReference type="Google" id="ProtNLM"/>
    </source>
</evidence>
<evidence type="ECO:0000313" key="1">
    <source>
        <dbReference type="EMBL" id="WOH12084.1"/>
    </source>
</evidence>
<sequence>MNMSHGDNATHQKVLDLVKEYNNEHKDNVIAIMLDTMAVPSLKVSKDDLTKLVETIDEWICPRTGIRNRQVILGENFLQQLSANLYPVLDSFVKQI</sequence>
<dbReference type="Gene3D" id="3.20.20.60">
    <property type="entry name" value="Phosphoenolpyruvate-binding domains"/>
    <property type="match status" value="1"/>
</dbReference>
<name>A0AAF0XSN5_DAUCS</name>
<dbReference type="SUPFAM" id="SSF53901">
    <property type="entry name" value="Thiolase-like"/>
    <property type="match status" value="1"/>
</dbReference>
<reference evidence="1" key="1">
    <citation type="journal article" date="2016" name="Nat. Genet.">
        <title>A high-quality carrot genome assembly provides new insights into carotenoid accumulation and asterid genome evolution.</title>
        <authorList>
            <person name="Iorizzo M."/>
            <person name="Ellison S."/>
            <person name="Senalik D."/>
            <person name="Zeng P."/>
            <person name="Satapoomin P."/>
            <person name="Huang J."/>
            <person name="Bowman M."/>
            <person name="Iovene M."/>
            <person name="Sanseverino W."/>
            <person name="Cavagnaro P."/>
            <person name="Yildiz M."/>
            <person name="Macko-Podgorni A."/>
            <person name="Moranska E."/>
            <person name="Grzebelus E."/>
            <person name="Grzebelus D."/>
            <person name="Ashrafi H."/>
            <person name="Zheng Z."/>
            <person name="Cheng S."/>
            <person name="Spooner D."/>
            <person name="Van Deynze A."/>
            <person name="Simon P."/>
        </authorList>
    </citation>
    <scope>NUCLEOTIDE SEQUENCE</scope>
    <source>
        <tissue evidence="1">Leaf</tissue>
    </source>
</reference>
<gene>
    <name evidence="1" type="ORF">DCAR_0831583</name>
</gene>
<keyword evidence="2" id="KW-1185">Reference proteome</keyword>
<dbReference type="InterPro" id="IPR040442">
    <property type="entry name" value="Pyrv_kinase-like_dom_sf"/>
</dbReference>
<dbReference type="EMBL" id="CP093350">
    <property type="protein sequence ID" value="WOH12084.1"/>
    <property type="molecule type" value="Genomic_DNA"/>
</dbReference>
<evidence type="ECO:0000313" key="2">
    <source>
        <dbReference type="Proteomes" id="UP000077755"/>
    </source>
</evidence>
<dbReference type="GO" id="GO:0016746">
    <property type="term" value="F:acyltransferase activity"/>
    <property type="evidence" value="ECO:0007669"/>
    <property type="project" value="InterPro"/>
</dbReference>
<protein>
    <recommendedName>
        <fullName evidence="3">Pyruvate kinase</fullName>
    </recommendedName>
</protein>
<accession>A0AAF0XSN5</accession>
<proteinExistence type="predicted"/>
<dbReference type="InterPro" id="IPR016039">
    <property type="entry name" value="Thiolase-like"/>
</dbReference>
<organism evidence="1 2">
    <name type="scientific">Daucus carota subsp. sativus</name>
    <name type="common">Carrot</name>
    <dbReference type="NCBI Taxonomy" id="79200"/>
    <lineage>
        <taxon>Eukaryota</taxon>
        <taxon>Viridiplantae</taxon>
        <taxon>Streptophyta</taxon>
        <taxon>Embryophyta</taxon>
        <taxon>Tracheophyta</taxon>
        <taxon>Spermatophyta</taxon>
        <taxon>Magnoliopsida</taxon>
        <taxon>eudicotyledons</taxon>
        <taxon>Gunneridae</taxon>
        <taxon>Pentapetalae</taxon>
        <taxon>asterids</taxon>
        <taxon>campanulids</taxon>
        <taxon>Apiales</taxon>
        <taxon>Apiaceae</taxon>
        <taxon>Apioideae</taxon>
        <taxon>Scandiceae</taxon>
        <taxon>Daucinae</taxon>
        <taxon>Daucus</taxon>
        <taxon>Daucus sect. Daucus</taxon>
    </lineage>
</organism>
<dbReference type="Proteomes" id="UP000077755">
    <property type="component" value="Chromosome 8"/>
</dbReference>